<comment type="caution">
    <text evidence="1">The sequence shown here is derived from an EMBL/GenBank/DDBJ whole genome shotgun (WGS) entry which is preliminary data.</text>
</comment>
<dbReference type="InterPro" id="IPR053197">
    <property type="entry name" value="F-box_SCFL_complex_component"/>
</dbReference>
<evidence type="ECO:0000313" key="2">
    <source>
        <dbReference type="Proteomes" id="UP000245207"/>
    </source>
</evidence>
<evidence type="ECO:0000313" key="1">
    <source>
        <dbReference type="EMBL" id="PWA75900.1"/>
    </source>
</evidence>
<protein>
    <submittedName>
        <fullName evidence="1">Leucine-rich repeat domain, L domain-like protein</fullName>
    </submittedName>
</protein>
<gene>
    <name evidence="1" type="ORF">CTI12_AA219060</name>
</gene>
<dbReference type="PANTHER" id="PTHR34223:SF83">
    <property type="entry name" value="F-BOX DOMAIN-CONTAINING PROTEIN"/>
    <property type="match status" value="1"/>
</dbReference>
<keyword evidence="2" id="KW-1185">Reference proteome</keyword>
<name>A0A2U1NR08_ARTAN</name>
<sequence>MNATLGPIRILKLVNSKSKDRHHERHERHFGGCGGDGFRSKLMMKCVNEDCDDVFVNVVELLLESVISSRLVCDKAGCCLCPLKPYFKMSRIRDNYISKLPDEVLAKILSIYPLDSGSKSVALLTGLWNRPCIIIKHEGKTSKYLFEFVVIKFLVNFDKNNPLKMPRRIEFHFNQGLILKARIGLNNNLNLDFSEGNQDFSKKCWWDVGVNPKGGFLFNFCFKTLKLTSVNSLNCAFVSSLMRKFQNVKNLIIEKSNGLVLGVDSLTKLLNLTIQDCDLDSLFVDALELKSLRCSGSLSRFRFYKVMNLEDVMFDFKLGSTGYGEKERFDYAGIRSITDVRVLTLHGWMYKGLFKPWLSLTKHFTLSKLEDLWWIDSCMDRDNINSLFYFLKLCTSLKRLFITIDPRRTSSPKPSESCHESSKFIQKGKLDKLKIVRLEGFSREEDIISFKEHLMKFFDAEPYVIEVRPGMHSRRLINMAVESNNPSKFSYKFLDEVEDNISLCLKHPHMP</sequence>
<reference evidence="1 2" key="1">
    <citation type="journal article" date="2018" name="Mol. Plant">
        <title>The genome of Artemisia annua provides insight into the evolution of Asteraceae family and artemisinin biosynthesis.</title>
        <authorList>
            <person name="Shen Q."/>
            <person name="Zhang L."/>
            <person name="Liao Z."/>
            <person name="Wang S."/>
            <person name="Yan T."/>
            <person name="Shi P."/>
            <person name="Liu M."/>
            <person name="Fu X."/>
            <person name="Pan Q."/>
            <person name="Wang Y."/>
            <person name="Lv Z."/>
            <person name="Lu X."/>
            <person name="Zhang F."/>
            <person name="Jiang W."/>
            <person name="Ma Y."/>
            <person name="Chen M."/>
            <person name="Hao X."/>
            <person name="Li L."/>
            <person name="Tang Y."/>
            <person name="Lv G."/>
            <person name="Zhou Y."/>
            <person name="Sun X."/>
            <person name="Brodelius P.E."/>
            <person name="Rose J.K.C."/>
            <person name="Tang K."/>
        </authorList>
    </citation>
    <scope>NUCLEOTIDE SEQUENCE [LARGE SCALE GENOMIC DNA]</scope>
    <source>
        <strain evidence="2">cv. Huhao1</strain>
        <tissue evidence="1">Leaf</tissue>
    </source>
</reference>
<dbReference type="AlphaFoldDB" id="A0A2U1NR08"/>
<dbReference type="OrthoDB" id="976179at2759"/>
<dbReference type="EMBL" id="PKPP01002340">
    <property type="protein sequence ID" value="PWA75900.1"/>
    <property type="molecule type" value="Genomic_DNA"/>
</dbReference>
<proteinExistence type="predicted"/>
<accession>A0A2U1NR08</accession>
<dbReference type="Proteomes" id="UP000245207">
    <property type="component" value="Unassembled WGS sequence"/>
</dbReference>
<dbReference type="PANTHER" id="PTHR34223">
    <property type="entry name" value="OS11G0201299 PROTEIN"/>
    <property type="match status" value="1"/>
</dbReference>
<organism evidence="1 2">
    <name type="scientific">Artemisia annua</name>
    <name type="common">Sweet wormwood</name>
    <dbReference type="NCBI Taxonomy" id="35608"/>
    <lineage>
        <taxon>Eukaryota</taxon>
        <taxon>Viridiplantae</taxon>
        <taxon>Streptophyta</taxon>
        <taxon>Embryophyta</taxon>
        <taxon>Tracheophyta</taxon>
        <taxon>Spermatophyta</taxon>
        <taxon>Magnoliopsida</taxon>
        <taxon>eudicotyledons</taxon>
        <taxon>Gunneridae</taxon>
        <taxon>Pentapetalae</taxon>
        <taxon>asterids</taxon>
        <taxon>campanulids</taxon>
        <taxon>Asterales</taxon>
        <taxon>Asteraceae</taxon>
        <taxon>Asteroideae</taxon>
        <taxon>Anthemideae</taxon>
        <taxon>Artemisiinae</taxon>
        <taxon>Artemisia</taxon>
    </lineage>
</organism>